<proteinExistence type="predicted"/>
<sequence length="35" mass="3662">MSSVAVAIIVLVAKAGISSASTLIFYQPELPKTKK</sequence>
<evidence type="ECO:0000313" key="1">
    <source>
        <dbReference type="EMBL" id="MFE8697168.1"/>
    </source>
</evidence>
<dbReference type="RefSeq" id="WP_389220336.1">
    <property type="nucleotide sequence ID" value="NZ_JBIACJ010000006.1"/>
</dbReference>
<organism evidence="1 2">
    <name type="scientific">Cytobacillus mangrovibacter</name>
    <dbReference type="NCBI Taxonomy" id="3299024"/>
    <lineage>
        <taxon>Bacteria</taxon>
        <taxon>Bacillati</taxon>
        <taxon>Bacillota</taxon>
        <taxon>Bacilli</taxon>
        <taxon>Bacillales</taxon>
        <taxon>Bacillaceae</taxon>
        <taxon>Cytobacillus</taxon>
    </lineage>
</organism>
<protein>
    <submittedName>
        <fullName evidence="1">Cyclic lactone autoinducer peptide</fullName>
    </submittedName>
</protein>
<dbReference type="Proteomes" id="UP001601058">
    <property type="component" value="Unassembled WGS sequence"/>
</dbReference>
<accession>A0ABW6JZ33</accession>
<gene>
    <name evidence="1" type="ORF">ACFYKT_12560</name>
</gene>
<keyword evidence="2" id="KW-1185">Reference proteome</keyword>
<dbReference type="NCBIfam" id="TIGR04223">
    <property type="entry name" value="quorum_AgrD"/>
    <property type="match status" value="1"/>
</dbReference>
<comment type="caution">
    <text evidence="1">The sequence shown here is derived from an EMBL/GenBank/DDBJ whole genome shotgun (WGS) entry which is preliminary data.</text>
</comment>
<name>A0ABW6JZ33_9BACI</name>
<reference evidence="1 2" key="1">
    <citation type="submission" date="2024-08" db="EMBL/GenBank/DDBJ databases">
        <title>Two novel Cytobacillus novel species.</title>
        <authorList>
            <person name="Liu G."/>
        </authorList>
    </citation>
    <scope>NUCLEOTIDE SEQUENCE [LARGE SCALE GENOMIC DNA]</scope>
    <source>
        <strain evidence="1 2">FJAT-53684</strain>
    </source>
</reference>
<evidence type="ECO:0000313" key="2">
    <source>
        <dbReference type="Proteomes" id="UP001601058"/>
    </source>
</evidence>
<dbReference type="InterPro" id="IPR009229">
    <property type="entry name" value="AgrD"/>
</dbReference>
<dbReference type="EMBL" id="JBIACJ010000006">
    <property type="protein sequence ID" value="MFE8697168.1"/>
    <property type="molecule type" value="Genomic_DNA"/>
</dbReference>